<organism evidence="1">
    <name type="scientific">bioreactor metagenome</name>
    <dbReference type="NCBI Taxonomy" id="1076179"/>
    <lineage>
        <taxon>unclassified sequences</taxon>
        <taxon>metagenomes</taxon>
        <taxon>ecological metagenomes</taxon>
    </lineage>
</organism>
<dbReference type="EMBL" id="VSSQ01101468">
    <property type="protein sequence ID" value="MPN43209.1"/>
    <property type="molecule type" value="Genomic_DNA"/>
</dbReference>
<reference evidence="1" key="1">
    <citation type="submission" date="2019-08" db="EMBL/GenBank/DDBJ databases">
        <authorList>
            <person name="Kucharzyk K."/>
            <person name="Murdoch R.W."/>
            <person name="Higgins S."/>
            <person name="Loffler F."/>
        </authorList>
    </citation>
    <scope>NUCLEOTIDE SEQUENCE</scope>
</reference>
<evidence type="ECO:0000313" key="1">
    <source>
        <dbReference type="EMBL" id="MPN43209.1"/>
    </source>
</evidence>
<proteinExistence type="predicted"/>
<comment type="caution">
    <text evidence="1">The sequence shown here is derived from an EMBL/GenBank/DDBJ whole genome shotgun (WGS) entry which is preliminary data.</text>
</comment>
<gene>
    <name evidence="1" type="ORF">SDC9_190768</name>
</gene>
<dbReference type="AlphaFoldDB" id="A0A645HYE6"/>
<sequence length="64" mass="6808">MAENIRLGKRACHKARVGSLRGPAQAFGGVPCAAHNHRMLCGVLPHCVCQHIATAKKAAAKQHQ</sequence>
<name>A0A645HYE6_9ZZZZ</name>
<protein>
    <submittedName>
        <fullName evidence="1">Uncharacterized protein</fullName>
    </submittedName>
</protein>
<accession>A0A645HYE6</accession>